<keyword evidence="4" id="KW-1185">Reference proteome</keyword>
<dbReference type="CDD" id="cd19365">
    <property type="entry name" value="TenA_C-like"/>
    <property type="match status" value="1"/>
</dbReference>
<sequence>MTSSVVPVSASTSVEALADAAPPAGPAAVRTFTEEAWDRIAGWRDAVDHMPFVRALADGSLPAESFAFYLAQDAAYLREYSRVLARAAQLAPDPAAQGFLARSSVSALEVETALHRDWLGTHAGLAAGEIAAVEPSPVTAAYTGHLHAAASGSYAETVAALLPCYWLYAHVGSVLVDQARHRPGGLAGHPYAAWIGTYGDEGFQESTRQARRLADDAARWVSPEERARMLRAFEVSSVHEYLFFEQGSTCPTWPTPPVRAETRG</sequence>
<keyword evidence="3" id="KW-0808">Transferase</keyword>
<comment type="pathway">
    <text evidence="1">Cofactor biosynthesis; thiamine diphosphate biosynthesis.</text>
</comment>
<dbReference type="GO" id="GO:0004789">
    <property type="term" value="F:thiamine-phosphate diphosphorylase activity"/>
    <property type="evidence" value="ECO:0007669"/>
    <property type="project" value="UniProtKB-EC"/>
</dbReference>
<dbReference type="GO" id="GO:0005829">
    <property type="term" value="C:cytosol"/>
    <property type="evidence" value="ECO:0007669"/>
    <property type="project" value="TreeGrafter"/>
</dbReference>
<evidence type="ECO:0000313" key="4">
    <source>
        <dbReference type="Proteomes" id="UP000540568"/>
    </source>
</evidence>
<dbReference type="AlphaFoldDB" id="A0A7W3J6F9"/>
<dbReference type="EC" id="2.7.4.7" evidence="3"/>
<comment type="caution">
    <text evidence="3">The sequence shown here is derived from an EMBL/GenBank/DDBJ whole genome shotgun (WGS) entry which is preliminary data.</text>
</comment>
<feature type="domain" description="Thiaminase-2/PQQC" evidence="2">
    <location>
        <begin position="43"/>
        <end position="245"/>
    </location>
</feature>
<reference evidence="3 4" key="1">
    <citation type="submission" date="2020-07" db="EMBL/GenBank/DDBJ databases">
        <title>Sequencing the genomes of 1000 actinobacteria strains.</title>
        <authorList>
            <person name="Klenk H.-P."/>
        </authorList>
    </citation>
    <scope>NUCLEOTIDE SEQUENCE [LARGE SCALE GENOMIC DNA]</scope>
    <source>
        <strain evidence="3 4">DSM 44121</strain>
    </source>
</reference>
<dbReference type="EC" id="2.5.1.3" evidence="3"/>
<name>A0A7W3J6F9_9MICO</name>
<dbReference type="InterPro" id="IPR050967">
    <property type="entry name" value="Thiamine_Salvage_TenA"/>
</dbReference>
<proteinExistence type="predicted"/>
<gene>
    <name evidence="3" type="ORF">FHX71_001055</name>
</gene>
<dbReference type="EMBL" id="JACGWV010000001">
    <property type="protein sequence ID" value="MBA8807113.1"/>
    <property type="molecule type" value="Genomic_DNA"/>
</dbReference>
<keyword evidence="3" id="KW-0418">Kinase</keyword>
<dbReference type="Gene3D" id="1.20.910.10">
    <property type="entry name" value="Heme oxygenase-like"/>
    <property type="match status" value="1"/>
</dbReference>
<evidence type="ECO:0000259" key="2">
    <source>
        <dbReference type="Pfam" id="PF03070"/>
    </source>
</evidence>
<dbReference type="PANTHER" id="PTHR43198">
    <property type="entry name" value="BIFUNCTIONAL TH2 PROTEIN"/>
    <property type="match status" value="1"/>
</dbReference>
<dbReference type="InterPro" id="IPR004305">
    <property type="entry name" value="Thiaminase-2/PQQC"/>
</dbReference>
<dbReference type="GO" id="GO:0008902">
    <property type="term" value="F:hydroxymethylpyrimidine kinase activity"/>
    <property type="evidence" value="ECO:0007669"/>
    <property type="project" value="UniProtKB-EC"/>
</dbReference>
<evidence type="ECO:0000256" key="1">
    <source>
        <dbReference type="ARBA" id="ARBA00004948"/>
    </source>
</evidence>
<dbReference type="EC" id="2.7.1.49" evidence="3"/>
<dbReference type="SUPFAM" id="SSF48613">
    <property type="entry name" value="Heme oxygenase-like"/>
    <property type="match status" value="1"/>
</dbReference>
<protein>
    <submittedName>
        <fullName evidence="3">Hydroxymethylpyrimidine/phosphomethylpyrimidine kinase/hydroxymethylpyrimidine kinase/phosphomethylpyrimidine kinase/thiamine-phosphate diphosphorylase</fullName>
        <ecNumber evidence="3">2.5.1.3</ecNumber>
        <ecNumber evidence="3">2.7.1.49</ecNumber>
        <ecNumber evidence="3">2.7.4.7</ecNumber>
    </submittedName>
</protein>
<dbReference type="Pfam" id="PF03070">
    <property type="entry name" value="TENA_THI-4"/>
    <property type="match status" value="1"/>
</dbReference>
<dbReference type="GO" id="GO:0008972">
    <property type="term" value="F:phosphomethylpyrimidine kinase activity"/>
    <property type="evidence" value="ECO:0007669"/>
    <property type="project" value="UniProtKB-EC"/>
</dbReference>
<dbReference type="RefSeq" id="WP_182614739.1">
    <property type="nucleotide sequence ID" value="NZ_BAAATF010000002.1"/>
</dbReference>
<accession>A0A7W3J6F9</accession>
<dbReference type="PANTHER" id="PTHR43198:SF2">
    <property type="entry name" value="SI:CH1073-67J19.1-RELATED"/>
    <property type="match status" value="1"/>
</dbReference>
<evidence type="ECO:0000313" key="3">
    <source>
        <dbReference type="EMBL" id="MBA8807113.1"/>
    </source>
</evidence>
<dbReference type="InterPro" id="IPR016084">
    <property type="entry name" value="Haem_Oase-like_multi-hlx"/>
</dbReference>
<organism evidence="3 4">
    <name type="scientific">Promicromonospora sukumoe</name>
    <dbReference type="NCBI Taxonomy" id="88382"/>
    <lineage>
        <taxon>Bacteria</taxon>
        <taxon>Bacillati</taxon>
        <taxon>Actinomycetota</taxon>
        <taxon>Actinomycetes</taxon>
        <taxon>Micrococcales</taxon>
        <taxon>Promicromonosporaceae</taxon>
        <taxon>Promicromonospora</taxon>
    </lineage>
</organism>
<dbReference type="Proteomes" id="UP000540568">
    <property type="component" value="Unassembled WGS sequence"/>
</dbReference>